<proteinExistence type="predicted"/>
<reference evidence="2 3" key="1">
    <citation type="submission" date="2015-07" db="EMBL/GenBank/DDBJ databases">
        <title>Whole genome sequence of Herpetosiphon geysericola DSM 7119.</title>
        <authorList>
            <person name="Hemp J."/>
            <person name="Ward L.M."/>
            <person name="Pace L.A."/>
            <person name="Fischer W.W."/>
        </authorList>
    </citation>
    <scope>NUCLEOTIDE SEQUENCE [LARGE SCALE GENOMIC DNA]</scope>
    <source>
        <strain evidence="2 3">DSM 7119</strain>
    </source>
</reference>
<dbReference type="Proteomes" id="UP000050277">
    <property type="component" value="Unassembled WGS sequence"/>
</dbReference>
<dbReference type="EMBL" id="LGKP01000013">
    <property type="protein sequence ID" value="KPL90200.1"/>
    <property type="molecule type" value="Genomic_DNA"/>
</dbReference>
<name>A0A0P6YKB0_9CHLR</name>
<dbReference type="InterPro" id="IPR025311">
    <property type="entry name" value="DUF4166"/>
</dbReference>
<comment type="caution">
    <text evidence="2">The sequence shown here is derived from an EMBL/GenBank/DDBJ whole genome shotgun (WGS) entry which is preliminary data.</text>
</comment>
<dbReference type="Pfam" id="PF13761">
    <property type="entry name" value="DUF4166"/>
    <property type="match status" value="1"/>
</dbReference>
<dbReference type="RefSeq" id="WP_054533975.1">
    <property type="nucleotide sequence ID" value="NZ_LGKP01000013.1"/>
</dbReference>
<protein>
    <recommendedName>
        <fullName evidence="1">DUF4166 domain-containing protein</fullName>
    </recommendedName>
</protein>
<keyword evidence="3" id="KW-1185">Reference proteome</keyword>
<accession>A0A0P6YKB0</accession>
<gene>
    <name evidence="2" type="ORF">SE18_08335</name>
</gene>
<feature type="domain" description="DUF4166" evidence="1">
    <location>
        <begin position="18"/>
        <end position="204"/>
    </location>
</feature>
<evidence type="ECO:0000313" key="3">
    <source>
        <dbReference type="Proteomes" id="UP000050277"/>
    </source>
</evidence>
<organism evidence="2 3">
    <name type="scientific">Herpetosiphon geysericola</name>
    <dbReference type="NCBI Taxonomy" id="70996"/>
    <lineage>
        <taxon>Bacteria</taxon>
        <taxon>Bacillati</taxon>
        <taxon>Chloroflexota</taxon>
        <taxon>Chloroflexia</taxon>
        <taxon>Herpetosiphonales</taxon>
        <taxon>Herpetosiphonaceae</taxon>
        <taxon>Herpetosiphon</taxon>
    </lineage>
</organism>
<dbReference type="AlphaFoldDB" id="A0A0P6YKB0"/>
<evidence type="ECO:0000313" key="2">
    <source>
        <dbReference type="EMBL" id="KPL90200.1"/>
    </source>
</evidence>
<dbReference type="OrthoDB" id="2448833at2"/>
<evidence type="ECO:0000259" key="1">
    <source>
        <dbReference type="Pfam" id="PF13761"/>
    </source>
</evidence>
<sequence length="229" mass="26190">MQTQSIYQQALGADFDRLHPQIQRRFGLASSSEMAAIGQGQMSMIWNGGLPLRPLLHAGQARHIMFAEWGTQIPFTLENYAYRDAAGRETVTWLRTFQVNPQTKRRFDAYMVYSDQRACIVDYLGTHQHFAVDLAMWVDARGGMCLRSGAQRFYEGWLGFKFPRILSGTAEVCEWYDDATAQFRISVVVTNPLWGPVFGYQGAFTVEWRPMCATMLPAKAFPQRLERRA</sequence>
<dbReference type="PATRIC" id="fig|70996.4.peg.905"/>